<dbReference type="EMBL" id="JAHESC010000020">
    <property type="protein sequence ID" value="MBT1687785.1"/>
    <property type="molecule type" value="Genomic_DNA"/>
</dbReference>
<protein>
    <recommendedName>
        <fullName evidence="4">Lipoprotein</fullName>
    </recommendedName>
</protein>
<name>A0AAP2GIT6_9BACT</name>
<dbReference type="RefSeq" id="WP_254091015.1">
    <property type="nucleotide sequence ID" value="NZ_JAHESC010000020.1"/>
</dbReference>
<feature type="chain" id="PRO_5042947124" description="Lipoprotein" evidence="1">
    <location>
        <begin position="21"/>
        <end position="168"/>
    </location>
</feature>
<gene>
    <name evidence="2" type="ORF">KK078_14550</name>
</gene>
<evidence type="ECO:0008006" key="4">
    <source>
        <dbReference type="Google" id="ProtNLM"/>
    </source>
</evidence>
<feature type="signal peptide" evidence="1">
    <location>
        <begin position="1"/>
        <end position="20"/>
    </location>
</feature>
<reference evidence="2 3" key="1">
    <citation type="submission" date="2021-05" db="EMBL/GenBank/DDBJ databases">
        <title>A Polyphasic approach of four new species of the genus Ohtaekwangia: Ohtaekwangia histidinii sp. nov., Ohtaekwangia cretensis sp. nov., Ohtaekwangia indiensis sp. nov., Ohtaekwangia reichenbachii sp. nov. from diverse environment.</title>
        <authorList>
            <person name="Octaviana S."/>
        </authorList>
    </citation>
    <scope>NUCLEOTIDE SEQUENCE [LARGE SCALE GENOMIC DNA]</scope>
    <source>
        <strain evidence="2 3">PWU37</strain>
    </source>
</reference>
<keyword evidence="3" id="KW-1185">Reference proteome</keyword>
<proteinExistence type="predicted"/>
<dbReference type="Proteomes" id="UP001319180">
    <property type="component" value="Unassembled WGS sequence"/>
</dbReference>
<evidence type="ECO:0000313" key="3">
    <source>
        <dbReference type="Proteomes" id="UP001319180"/>
    </source>
</evidence>
<keyword evidence="1" id="KW-0732">Signal</keyword>
<evidence type="ECO:0000313" key="2">
    <source>
        <dbReference type="EMBL" id="MBT1687785.1"/>
    </source>
</evidence>
<accession>A0AAP2GIT6</accession>
<organism evidence="2 3">
    <name type="scientific">Dawidia soli</name>
    <dbReference type="NCBI Taxonomy" id="2782352"/>
    <lineage>
        <taxon>Bacteria</taxon>
        <taxon>Pseudomonadati</taxon>
        <taxon>Bacteroidota</taxon>
        <taxon>Cytophagia</taxon>
        <taxon>Cytophagales</taxon>
        <taxon>Chryseotaleaceae</taxon>
        <taxon>Dawidia</taxon>
    </lineage>
</organism>
<sequence>MIYRCVLKSAMFLVVTGLCAACASSSKYQVVTAKTYAEAANRPIQSRLFLVDAQKLPDATLINHVNKGHWEQFNAKIGQVKDGPTRVMLQCIRLLNEKKYLASYQMLVNIPDDWQDCQALILKTDCLYKLKADSVDVRARYQQAFDCTSNETIKAIAKTRFRFVNYER</sequence>
<dbReference type="AlphaFoldDB" id="A0AAP2GIT6"/>
<evidence type="ECO:0000256" key="1">
    <source>
        <dbReference type="SAM" id="SignalP"/>
    </source>
</evidence>
<comment type="caution">
    <text evidence="2">The sequence shown here is derived from an EMBL/GenBank/DDBJ whole genome shotgun (WGS) entry which is preliminary data.</text>
</comment>